<evidence type="ECO:0000313" key="3">
    <source>
        <dbReference type="Proteomes" id="UP000067476"/>
    </source>
</evidence>
<gene>
    <name evidence="2" type="ORF">SLITO_v1c07970</name>
</gene>
<feature type="transmembrane region" description="Helical" evidence="1">
    <location>
        <begin position="34"/>
        <end position="52"/>
    </location>
</feature>
<protein>
    <submittedName>
        <fullName evidence="2">Uncharacterized protein</fullName>
    </submittedName>
</protein>
<organism evidence="2 3">
    <name type="scientific">Spiroplasma litorale</name>
    <dbReference type="NCBI Taxonomy" id="216942"/>
    <lineage>
        <taxon>Bacteria</taxon>
        <taxon>Bacillati</taxon>
        <taxon>Mycoplasmatota</taxon>
        <taxon>Mollicutes</taxon>
        <taxon>Entomoplasmatales</taxon>
        <taxon>Spiroplasmataceae</taxon>
        <taxon>Spiroplasma</taxon>
    </lineage>
</organism>
<accession>A0A0K1W2L2</accession>
<proteinExistence type="predicted"/>
<dbReference type="STRING" id="216942.SLITO_v1c07970"/>
<dbReference type="OrthoDB" id="391572at2"/>
<keyword evidence="1" id="KW-0472">Membrane</keyword>
<dbReference type="RefSeq" id="WP_075058507.1">
    <property type="nucleotide sequence ID" value="NZ_CP012357.1"/>
</dbReference>
<reference evidence="2 3" key="1">
    <citation type="journal article" date="2015" name="Genome Announc.">
        <title>Complete Genome Sequence of Spiroplasma litorale TN-1T (DSM 21781), a Bacterium Isolated from a Green-Eyed Horsefly (Tabanus nigrovittatus).</title>
        <authorList>
            <person name="Lo W.S."/>
            <person name="Lai Y.C."/>
            <person name="Lien Y.W."/>
            <person name="Wang T.H."/>
            <person name="Kuo C.H."/>
        </authorList>
    </citation>
    <scope>NUCLEOTIDE SEQUENCE [LARGE SCALE GENOMIC DNA]</scope>
    <source>
        <strain evidence="2 3">TN-1</strain>
    </source>
</reference>
<evidence type="ECO:0000256" key="1">
    <source>
        <dbReference type="SAM" id="Phobius"/>
    </source>
</evidence>
<sequence length="531" mass="63762">MKEIYKQSIFWFGLHKVANDNAELKYYITTQKDLISYLYPITFIGIVQYFLYKNIISNEIDSSEFNTLTSYIMDNFDELYKIKYRYVKDKPKKITFKDDEALEQAKHLISNLLIPYVNEYCFKKYDDWKDSYKSFIRESLSIFEYDINHISDDNTYKTSIPYPFLFTLNLIKNYDIQGLYQRVYKCYQKDVLLRKYRTGREWKPKEIEYLTETYELIQNDEEWAIFLSNFSGSKWEAFNTRERYKALLQLTKLTTILMKDEITAVTMLDDGEELYGLIEAYLPLFISSDKSNLRSNLIPELKNSTLKVLTPFNCQHINQEQLIPYIKSKGDRFIDFDEKTLMKCTEITRYTFAKLRSLLLLHEYIPQVIDNKIAVKKKLFVNILNIFEETKPNKFKQKVSMENISEYDFLLSEDEIVETFKKEFHNLQDYKDEYTLLKIGRIINILLGIESKTPKLINYSLFELFKYVLIIFGPHPLDHTYQTQDNIQNFYNQFLKLLNFYDSEKDSEIKNYYIQYLELASKLKNWVIENK</sequence>
<dbReference type="KEGG" id="sll:SLITO_v1c07970"/>
<dbReference type="EMBL" id="CP012357">
    <property type="protein sequence ID" value="AKX34416.1"/>
    <property type="molecule type" value="Genomic_DNA"/>
</dbReference>
<keyword evidence="1" id="KW-1133">Transmembrane helix</keyword>
<evidence type="ECO:0000313" key="2">
    <source>
        <dbReference type="EMBL" id="AKX34416.1"/>
    </source>
</evidence>
<keyword evidence="1" id="KW-0812">Transmembrane</keyword>
<dbReference type="AlphaFoldDB" id="A0A0K1W2L2"/>
<keyword evidence="3" id="KW-1185">Reference proteome</keyword>
<dbReference type="Proteomes" id="UP000067476">
    <property type="component" value="Chromosome"/>
</dbReference>
<name>A0A0K1W2L2_9MOLU</name>
<dbReference type="PATRIC" id="fig|216942.3.peg.811"/>